<evidence type="ECO:0000313" key="3">
    <source>
        <dbReference type="Proteomes" id="UP000313849"/>
    </source>
</evidence>
<dbReference type="OrthoDB" id="8481541at2"/>
<sequence length="119" mass="11976">MTEPLPQPQVAPGGPDGPGGSTSTIERTETRHQVQPGDNERYAHYVPKDKILASAMSGEPVIALCGKIWLPQRDPSRFPVCPVCKEIYASLHGGSGDSSSGGAGGSGSGGSGGSAGSDA</sequence>
<protein>
    <submittedName>
        <fullName evidence="2">DUF3039 domain-containing protein</fullName>
    </submittedName>
</protein>
<dbReference type="Pfam" id="PF11238">
    <property type="entry name" value="DUF3039"/>
    <property type="match status" value="1"/>
</dbReference>
<feature type="compositionally biased region" description="Basic and acidic residues" evidence="1">
    <location>
        <begin position="26"/>
        <end position="42"/>
    </location>
</feature>
<organism evidence="2 3">
    <name type="scientific">Miniimonas arenae</name>
    <dbReference type="NCBI Taxonomy" id="676201"/>
    <lineage>
        <taxon>Bacteria</taxon>
        <taxon>Bacillati</taxon>
        <taxon>Actinomycetota</taxon>
        <taxon>Actinomycetes</taxon>
        <taxon>Micrococcales</taxon>
        <taxon>Beutenbergiaceae</taxon>
        <taxon>Miniimonas</taxon>
    </lineage>
</organism>
<name>A0A5C5BB12_9MICO</name>
<dbReference type="Proteomes" id="UP000313849">
    <property type="component" value="Unassembled WGS sequence"/>
</dbReference>
<dbReference type="InterPro" id="IPR021400">
    <property type="entry name" value="DUF3039"/>
</dbReference>
<feature type="region of interest" description="Disordered" evidence="1">
    <location>
        <begin position="92"/>
        <end position="119"/>
    </location>
</feature>
<evidence type="ECO:0000256" key="1">
    <source>
        <dbReference type="SAM" id="MobiDB-lite"/>
    </source>
</evidence>
<comment type="caution">
    <text evidence="2">The sequence shown here is derived from an EMBL/GenBank/DDBJ whole genome shotgun (WGS) entry which is preliminary data.</text>
</comment>
<proteinExistence type="predicted"/>
<reference evidence="2 3" key="1">
    <citation type="submission" date="2019-06" db="EMBL/GenBank/DDBJ databases">
        <title>Draft genome sequence of Miniimonas arenae KCTC 19750T isolated from sea sand.</title>
        <authorList>
            <person name="Park S.-J."/>
        </authorList>
    </citation>
    <scope>NUCLEOTIDE SEQUENCE [LARGE SCALE GENOMIC DNA]</scope>
    <source>
        <strain evidence="2 3">KCTC 19750</strain>
    </source>
</reference>
<feature type="region of interest" description="Disordered" evidence="1">
    <location>
        <begin position="1"/>
        <end position="42"/>
    </location>
</feature>
<dbReference type="AlphaFoldDB" id="A0A5C5BB12"/>
<feature type="compositionally biased region" description="Gly residues" evidence="1">
    <location>
        <begin position="93"/>
        <end position="119"/>
    </location>
</feature>
<keyword evidence="3" id="KW-1185">Reference proteome</keyword>
<gene>
    <name evidence="2" type="ORF">FH969_09950</name>
</gene>
<dbReference type="EMBL" id="VENP01000035">
    <property type="protein sequence ID" value="TNU73714.1"/>
    <property type="molecule type" value="Genomic_DNA"/>
</dbReference>
<accession>A0A5C5BB12</accession>
<dbReference type="RefSeq" id="WP_139987131.1">
    <property type="nucleotide sequence ID" value="NZ_VENP01000035.1"/>
</dbReference>
<evidence type="ECO:0000313" key="2">
    <source>
        <dbReference type="EMBL" id="TNU73714.1"/>
    </source>
</evidence>